<dbReference type="PANTHER" id="PTHR37904:SF2">
    <property type="entry name" value="OS10G0566900 PROTEIN"/>
    <property type="match status" value="1"/>
</dbReference>
<evidence type="ECO:0000313" key="1">
    <source>
        <dbReference type="EMBL" id="CAD1846927.1"/>
    </source>
</evidence>
<organism evidence="1">
    <name type="scientific">Ananas comosus var. bracteatus</name>
    <name type="common">red pineapple</name>
    <dbReference type="NCBI Taxonomy" id="296719"/>
    <lineage>
        <taxon>Eukaryota</taxon>
        <taxon>Viridiplantae</taxon>
        <taxon>Streptophyta</taxon>
        <taxon>Embryophyta</taxon>
        <taxon>Tracheophyta</taxon>
        <taxon>Spermatophyta</taxon>
        <taxon>Magnoliopsida</taxon>
        <taxon>Liliopsida</taxon>
        <taxon>Poales</taxon>
        <taxon>Bromeliaceae</taxon>
        <taxon>Bromelioideae</taxon>
        <taxon>Ananas</taxon>
    </lineage>
</organism>
<dbReference type="Pfam" id="PF15011">
    <property type="entry name" value="CA109-like"/>
    <property type="match status" value="1"/>
</dbReference>
<reference evidence="1" key="1">
    <citation type="submission" date="2020-07" db="EMBL/GenBank/DDBJ databases">
        <authorList>
            <person name="Lin J."/>
        </authorList>
    </citation>
    <scope>NUCLEOTIDE SEQUENCE</scope>
</reference>
<name>A0A6V7QVM0_ANACO</name>
<dbReference type="AlphaFoldDB" id="A0A6V7QVM0"/>
<sequence>MEATIRKFQQRYRRVRDEMGRWDELQSGLLSQFSNASSIIGRLQVLGDSKNYGGLRCVPAIREALLGKQMETLERIFCSMRETFYAVLQYVNGETGMRLNRQSFPPCRGIAGKLTSLISSDIAALHQLLMDQPNIPKDEVQSIFDIIFADEVC</sequence>
<dbReference type="InterPro" id="IPR029159">
    <property type="entry name" value="CA109-like"/>
</dbReference>
<accession>A0A6V7QVM0</accession>
<proteinExistence type="predicted"/>
<gene>
    <name evidence="1" type="ORF">CB5_LOCUS30138</name>
</gene>
<dbReference type="InterPro" id="IPR038985">
    <property type="entry name" value="OPRN-like"/>
</dbReference>
<dbReference type="PANTHER" id="PTHR37904">
    <property type="entry name" value="OS10G0566900 PROTEIN"/>
    <property type="match status" value="1"/>
</dbReference>
<protein>
    <submittedName>
        <fullName evidence="1">Uncharacterized protein</fullName>
    </submittedName>
</protein>
<dbReference type="EMBL" id="CAJEUB010000027">
    <property type="protein sequence ID" value="CAD1846927.1"/>
    <property type="molecule type" value="Genomic_DNA"/>
</dbReference>